<evidence type="ECO:0000256" key="4">
    <source>
        <dbReference type="ARBA" id="ARBA00022989"/>
    </source>
</evidence>
<keyword evidence="4 6" id="KW-1133">Transmembrane helix</keyword>
<evidence type="ECO:0000313" key="7">
    <source>
        <dbReference type="EMBL" id="MFC7319716.1"/>
    </source>
</evidence>
<keyword evidence="3 6" id="KW-0812">Transmembrane</keyword>
<keyword evidence="2" id="KW-1003">Cell membrane</keyword>
<dbReference type="InterPro" id="IPR005538">
    <property type="entry name" value="LrgA/CidA"/>
</dbReference>
<dbReference type="PANTHER" id="PTHR33931">
    <property type="entry name" value="HOLIN-LIKE PROTEIN CIDA-RELATED"/>
    <property type="match status" value="1"/>
</dbReference>
<accession>A0ABW2K0N4</accession>
<proteinExistence type="predicted"/>
<sequence length="122" mass="13421">MKLVRIIVQIAVLFIISFIGEEIQSLFNLPIPGSIIGLILLFCGLSFNLFPEKWVEDGAKFILAYLPMFFIPATAGVIQYPSLLSFSGAVLVVVVIISSLATMAAAGRVSEFFQRHDKEGER</sequence>
<gene>
    <name evidence="7" type="ORF">ACFQMN_02295</name>
</gene>
<dbReference type="PANTHER" id="PTHR33931:SF6">
    <property type="entry name" value="INTEGRAL MEMBRANE PROTEIN YXZK-RELATED"/>
    <property type="match status" value="1"/>
</dbReference>
<keyword evidence="8" id="KW-1185">Reference proteome</keyword>
<dbReference type="RefSeq" id="WP_289215498.1">
    <property type="nucleotide sequence ID" value="NZ_JAPVRC010000003.1"/>
</dbReference>
<organism evidence="7 8">
    <name type="scientific">Halobacillus campisalis</name>
    <dbReference type="NCBI Taxonomy" id="435909"/>
    <lineage>
        <taxon>Bacteria</taxon>
        <taxon>Bacillati</taxon>
        <taxon>Bacillota</taxon>
        <taxon>Bacilli</taxon>
        <taxon>Bacillales</taxon>
        <taxon>Bacillaceae</taxon>
        <taxon>Halobacillus</taxon>
    </lineage>
</organism>
<reference evidence="8" key="1">
    <citation type="journal article" date="2019" name="Int. J. Syst. Evol. Microbiol.">
        <title>The Global Catalogue of Microorganisms (GCM) 10K type strain sequencing project: providing services to taxonomists for standard genome sequencing and annotation.</title>
        <authorList>
            <consortium name="The Broad Institute Genomics Platform"/>
            <consortium name="The Broad Institute Genome Sequencing Center for Infectious Disease"/>
            <person name="Wu L."/>
            <person name="Ma J."/>
        </authorList>
    </citation>
    <scope>NUCLEOTIDE SEQUENCE [LARGE SCALE GENOMIC DNA]</scope>
    <source>
        <strain evidence="8">CCUG 73951</strain>
    </source>
</reference>
<dbReference type="Pfam" id="PF03788">
    <property type="entry name" value="LrgA"/>
    <property type="match status" value="1"/>
</dbReference>
<evidence type="ECO:0000256" key="2">
    <source>
        <dbReference type="ARBA" id="ARBA00022475"/>
    </source>
</evidence>
<comment type="subcellular location">
    <subcellularLocation>
        <location evidence="1">Cell membrane</location>
        <topology evidence="1">Multi-pass membrane protein</topology>
    </subcellularLocation>
</comment>
<evidence type="ECO:0000256" key="6">
    <source>
        <dbReference type="SAM" id="Phobius"/>
    </source>
</evidence>
<feature type="transmembrane region" description="Helical" evidence="6">
    <location>
        <begin position="62"/>
        <end position="80"/>
    </location>
</feature>
<dbReference type="NCBIfam" id="NF002460">
    <property type="entry name" value="PRK01658.1"/>
    <property type="match status" value="1"/>
</dbReference>
<dbReference type="Proteomes" id="UP001596494">
    <property type="component" value="Unassembled WGS sequence"/>
</dbReference>
<feature type="transmembrane region" description="Helical" evidence="6">
    <location>
        <begin position="30"/>
        <end position="50"/>
    </location>
</feature>
<keyword evidence="5 6" id="KW-0472">Membrane</keyword>
<protein>
    <submittedName>
        <fullName evidence="7">CidA/LrgA family protein</fullName>
    </submittedName>
</protein>
<evidence type="ECO:0000313" key="8">
    <source>
        <dbReference type="Proteomes" id="UP001596494"/>
    </source>
</evidence>
<evidence type="ECO:0000256" key="1">
    <source>
        <dbReference type="ARBA" id="ARBA00004651"/>
    </source>
</evidence>
<dbReference type="EMBL" id="JBHTBY010000001">
    <property type="protein sequence ID" value="MFC7319716.1"/>
    <property type="molecule type" value="Genomic_DNA"/>
</dbReference>
<name>A0ABW2K0N4_9BACI</name>
<feature type="transmembrane region" description="Helical" evidence="6">
    <location>
        <begin position="86"/>
        <end position="106"/>
    </location>
</feature>
<comment type="caution">
    <text evidence="7">The sequence shown here is derived from an EMBL/GenBank/DDBJ whole genome shotgun (WGS) entry which is preliminary data.</text>
</comment>
<evidence type="ECO:0000256" key="3">
    <source>
        <dbReference type="ARBA" id="ARBA00022692"/>
    </source>
</evidence>
<evidence type="ECO:0000256" key="5">
    <source>
        <dbReference type="ARBA" id="ARBA00023136"/>
    </source>
</evidence>